<dbReference type="AlphaFoldDB" id="A0A4R4ZQS3"/>
<dbReference type="SUPFAM" id="SSF51556">
    <property type="entry name" value="Metallo-dependent hydrolases"/>
    <property type="match status" value="1"/>
</dbReference>
<reference evidence="2 3" key="1">
    <citation type="submission" date="2019-03" db="EMBL/GenBank/DDBJ databases">
        <title>Draft genome sequences of novel Actinobacteria.</title>
        <authorList>
            <person name="Sahin N."/>
            <person name="Ay H."/>
            <person name="Saygin H."/>
        </authorList>
    </citation>
    <scope>NUCLEOTIDE SEQUENCE [LARGE SCALE GENOMIC DNA]</scope>
    <source>
        <strain evidence="2 3">JCM 13523</strain>
    </source>
</reference>
<organism evidence="2 3">
    <name type="scientific">Kribbella antibiotica</name>
    <dbReference type="NCBI Taxonomy" id="190195"/>
    <lineage>
        <taxon>Bacteria</taxon>
        <taxon>Bacillati</taxon>
        <taxon>Actinomycetota</taxon>
        <taxon>Actinomycetes</taxon>
        <taxon>Propionibacteriales</taxon>
        <taxon>Kribbellaceae</taxon>
        <taxon>Kribbella</taxon>
    </lineage>
</organism>
<evidence type="ECO:0000313" key="3">
    <source>
        <dbReference type="Proteomes" id="UP000295124"/>
    </source>
</evidence>
<keyword evidence="3" id="KW-1185">Reference proteome</keyword>
<evidence type="ECO:0000259" key="1">
    <source>
        <dbReference type="Pfam" id="PF04909"/>
    </source>
</evidence>
<dbReference type="Pfam" id="PF04909">
    <property type="entry name" value="Amidohydro_2"/>
    <property type="match status" value="1"/>
</dbReference>
<gene>
    <name evidence="2" type="ORF">E1263_10465</name>
</gene>
<protein>
    <recommendedName>
        <fullName evidence="1">Amidohydrolase-related domain-containing protein</fullName>
    </recommendedName>
</protein>
<evidence type="ECO:0000313" key="2">
    <source>
        <dbReference type="EMBL" id="TDD60690.1"/>
    </source>
</evidence>
<dbReference type="OrthoDB" id="1407586at2"/>
<proteinExistence type="predicted"/>
<feature type="domain" description="Amidohydrolase-related" evidence="1">
    <location>
        <begin position="253"/>
        <end position="471"/>
    </location>
</feature>
<dbReference type="Gene3D" id="3.20.20.140">
    <property type="entry name" value="Metal-dependent hydrolases"/>
    <property type="match status" value="1"/>
</dbReference>
<dbReference type="EMBL" id="SMKX01000022">
    <property type="protein sequence ID" value="TDD60690.1"/>
    <property type="molecule type" value="Genomic_DNA"/>
</dbReference>
<comment type="caution">
    <text evidence="2">The sequence shown here is derived from an EMBL/GenBank/DDBJ whole genome shotgun (WGS) entry which is preliminary data.</text>
</comment>
<dbReference type="GO" id="GO:0016787">
    <property type="term" value="F:hydrolase activity"/>
    <property type="evidence" value="ECO:0007669"/>
    <property type="project" value="InterPro"/>
</dbReference>
<dbReference type="InterPro" id="IPR032466">
    <property type="entry name" value="Metal_Hydrolase"/>
</dbReference>
<name>A0A4R4ZQS3_9ACTN</name>
<sequence length="502" mass="55089">MHTCWSGCIKGRVAVLLFVGGGIAMPVVDVHCHNFNGDDLPVRGFVRHVGLHDAVGSGAVAALLDAVVQKGAPGFAEEKARLDSLLGGSTFGDGLEGLEPAERLIDPVDQLGVEVDAELTELLQRNPELVRRAGQELAETDAGIEEGLFDAAKAVRRAVTWAKLFTKSRLDLTGVLTSTYPEVDLFCPMLVDLGTALGDQAKTTIREQVILQEQISRLSMLGQLPWPTMARVHPFVGFDPRHEVRSRRAGDIDTPLAIVKDAVTRFGFVGVKLYPPMGFRPLHNVAVGDVTAEEAEALNDVLDEFYTWCKDEQVPITAHCNNSQYASPAYQAAGLAGPGGWLDVLGKYAGLHVNLGHFGGAHAVEHPNAWIWQIANAAAQFEFLYADVGDHKIHERTLSGPYLDRLHDMFGRPATAVMGKRLMYGSDWFMLAIYPEWEKFLSTYRDLYRDKLGSGPADDFMGGNALRFLGFGDPGNKNNRRLRDRYERYAPGRTPAWLARPA</sequence>
<dbReference type="InterPro" id="IPR006680">
    <property type="entry name" value="Amidohydro-rel"/>
</dbReference>
<dbReference type="Proteomes" id="UP000295124">
    <property type="component" value="Unassembled WGS sequence"/>
</dbReference>
<accession>A0A4R4ZQS3</accession>